<evidence type="ECO:0000256" key="2">
    <source>
        <dbReference type="ARBA" id="ARBA00022737"/>
    </source>
</evidence>
<evidence type="ECO:0000256" key="6">
    <source>
        <dbReference type="SAM" id="MobiDB-lite"/>
    </source>
</evidence>
<keyword evidence="3 5" id="KW-0863">Zinc-finger</keyword>
<keyword evidence="4" id="KW-0862">Zinc</keyword>
<dbReference type="FunFam" id="3.30.160.60:FF:000688">
    <property type="entry name" value="zinc finger protein 197 isoform X1"/>
    <property type="match status" value="1"/>
</dbReference>
<dbReference type="SUPFAM" id="SSF57667">
    <property type="entry name" value="beta-beta-alpha zinc fingers"/>
    <property type="match status" value="2"/>
</dbReference>
<evidence type="ECO:0000259" key="7">
    <source>
        <dbReference type="PROSITE" id="PS50157"/>
    </source>
</evidence>
<dbReference type="InterPro" id="IPR036236">
    <property type="entry name" value="Znf_C2H2_sf"/>
</dbReference>
<evidence type="ECO:0000256" key="1">
    <source>
        <dbReference type="ARBA" id="ARBA00022723"/>
    </source>
</evidence>
<organism evidence="8 9">
    <name type="scientific">Cyprinus carpio</name>
    <name type="common">Common carp</name>
    <dbReference type="NCBI Taxonomy" id="7962"/>
    <lineage>
        <taxon>Eukaryota</taxon>
        <taxon>Metazoa</taxon>
        <taxon>Chordata</taxon>
        <taxon>Craniata</taxon>
        <taxon>Vertebrata</taxon>
        <taxon>Euteleostomi</taxon>
        <taxon>Actinopterygii</taxon>
        <taxon>Neopterygii</taxon>
        <taxon>Teleostei</taxon>
        <taxon>Ostariophysi</taxon>
        <taxon>Cypriniformes</taxon>
        <taxon>Cyprinidae</taxon>
        <taxon>Cyprininae</taxon>
        <taxon>Cyprinus</taxon>
    </lineage>
</organism>
<dbReference type="InterPro" id="IPR013087">
    <property type="entry name" value="Znf_C2H2_type"/>
</dbReference>
<evidence type="ECO:0000256" key="5">
    <source>
        <dbReference type="PROSITE-ProRule" id="PRU00042"/>
    </source>
</evidence>
<dbReference type="PANTHER" id="PTHR23235:SF120">
    <property type="entry name" value="KRUPPEL-LIKE FACTOR 15"/>
    <property type="match status" value="1"/>
</dbReference>
<accession>A0A8C2ED95</accession>
<evidence type="ECO:0000256" key="4">
    <source>
        <dbReference type="ARBA" id="ARBA00022833"/>
    </source>
</evidence>
<dbReference type="SMART" id="SM00355">
    <property type="entry name" value="ZnF_C2H2"/>
    <property type="match status" value="2"/>
</dbReference>
<dbReference type="PANTHER" id="PTHR23235">
    <property type="entry name" value="KRUEPPEL-LIKE TRANSCRIPTION FACTOR"/>
    <property type="match status" value="1"/>
</dbReference>
<keyword evidence="1" id="KW-0479">Metal-binding</keyword>
<sequence length="154" mass="17834">MDEGTDAPKDPPVTNTDQVSKTLLDPEQQKSLTSNGTITNKDSLYLKTQKRKLQPVVLVKTTEKITCNGKKYHSQLNAHLRSHSDEKPFKCDNCEKAFKYTWNLNKHKRERHILTHTEIKGFPCANCSDRFLLFSQLQQHFLAKHRSDQPQNKD</sequence>
<dbReference type="Proteomes" id="UP000694701">
    <property type="component" value="Unplaced"/>
</dbReference>
<dbReference type="GO" id="GO:0008270">
    <property type="term" value="F:zinc ion binding"/>
    <property type="evidence" value="ECO:0007669"/>
    <property type="project" value="UniProtKB-KW"/>
</dbReference>
<dbReference type="PROSITE" id="PS00028">
    <property type="entry name" value="ZINC_FINGER_C2H2_1"/>
    <property type="match status" value="2"/>
</dbReference>
<dbReference type="Gene3D" id="3.30.160.60">
    <property type="entry name" value="Classic Zinc Finger"/>
    <property type="match status" value="2"/>
</dbReference>
<dbReference type="AlphaFoldDB" id="A0A8C2ED95"/>
<dbReference type="GO" id="GO:0000978">
    <property type="term" value="F:RNA polymerase II cis-regulatory region sequence-specific DNA binding"/>
    <property type="evidence" value="ECO:0007669"/>
    <property type="project" value="TreeGrafter"/>
</dbReference>
<keyword evidence="2" id="KW-0677">Repeat</keyword>
<dbReference type="PROSITE" id="PS50157">
    <property type="entry name" value="ZINC_FINGER_C2H2_2"/>
    <property type="match status" value="2"/>
</dbReference>
<protein>
    <recommendedName>
        <fullName evidence="7">C2H2-type domain-containing protein</fullName>
    </recommendedName>
</protein>
<dbReference type="Ensembl" id="ENSCCRT00020042727.1">
    <property type="protein sequence ID" value="ENSCCRP00020039140.1"/>
    <property type="gene ID" value="ENSCCRG00020017460.1"/>
</dbReference>
<dbReference type="GO" id="GO:0000981">
    <property type="term" value="F:DNA-binding transcription factor activity, RNA polymerase II-specific"/>
    <property type="evidence" value="ECO:0007669"/>
    <property type="project" value="TreeGrafter"/>
</dbReference>
<feature type="domain" description="C2H2-type" evidence="7">
    <location>
        <begin position="122"/>
        <end position="150"/>
    </location>
</feature>
<feature type="compositionally biased region" description="Polar residues" evidence="6">
    <location>
        <begin position="29"/>
        <end position="38"/>
    </location>
</feature>
<evidence type="ECO:0000313" key="9">
    <source>
        <dbReference type="Proteomes" id="UP000694701"/>
    </source>
</evidence>
<evidence type="ECO:0000256" key="3">
    <source>
        <dbReference type="ARBA" id="ARBA00022771"/>
    </source>
</evidence>
<evidence type="ECO:0000313" key="8">
    <source>
        <dbReference type="Ensembl" id="ENSCCRP00020039140.1"/>
    </source>
</evidence>
<feature type="domain" description="C2H2-type" evidence="7">
    <location>
        <begin position="89"/>
        <end position="121"/>
    </location>
</feature>
<proteinExistence type="predicted"/>
<name>A0A8C2ED95_CYPCA</name>
<reference evidence="8" key="1">
    <citation type="submission" date="2025-08" db="UniProtKB">
        <authorList>
            <consortium name="Ensembl"/>
        </authorList>
    </citation>
    <scope>IDENTIFICATION</scope>
</reference>
<feature type="region of interest" description="Disordered" evidence="6">
    <location>
        <begin position="1"/>
        <end position="38"/>
    </location>
</feature>